<name>A0A0F9NP01_9ZZZZ</name>
<reference evidence="1" key="1">
    <citation type="journal article" date="2015" name="Nature">
        <title>Complex archaea that bridge the gap between prokaryotes and eukaryotes.</title>
        <authorList>
            <person name="Spang A."/>
            <person name="Saw J.H."/>
            <person name="Jorgensen S.L."/>
            <person name="Zaremba-Niedzwiedzka K."/>
            <person name="Martijn J."/>
            <person name="Lind A.E."/>
            <person name="van Eijk R."/>
            <person name="Schleper C."/>
            <person name="Guy L."/>
            <person name="Ettema T.J."/>
        </authorList>
    </citation>
    <scope>NUCLEOTIDE SEQUENCE</scope>
</reference>
<organism evidence="1">
    <name type="scientific">marine sediment metagenome</name>
    <dbReference type="NCBI Taxonomy" id="412755"/>
    <lineage>
        <taxon>unclassified sequences</taxon>
        <taxon>metagenomes</taxon>
        <taxon>ecological metagenomes</taxon>
    </lineage>
</organism>
<sequence>MNEEQRAEMTALNSHIYSLKRIIYSVEKPFRQESFDSYHKYVQKYINEPGANRYSEYEWCKEKLTGILANLDYRKAWGKAVGTNGLVLIENGVIIGLGADSALRATAMPSNYANVVITPPGSKKYLPVGLRNVEPVYPDPSKPFELFPIPDGRLPSEVAADLTDEDSDSESEIFKLMDLIIKAALVLSPEDRTRLFKEIKRLQSNS</sequence>
<protein>
    <submittedName>
        <fullName evidence="1">Uncharacterized protein</fullName>
    </submittedName>
</protein>
<proteinExistence type="predicted"/>
<gene>
    <name evidence="1" type="ORF">LCGC14_1237450</name>
</gene>
<evidence type="ECO:0000313" key="1">
    <source>
        <dbReference type="EMBL" id="KKM90550.1"/>
    </source>
</evidence>
<accession>A0A0F9NP01</accession>
<comment type="caution">
    <text evidence="1">The sequence shown here is derived from an EMBL/GenBank/DDBJ whole genome shotgun (WGS) entry which is preliminary data.</text>
</comment>
<dbReference type="EMBL" id="LAZR01006657">
    <property type="protein sequence ID" value="KKM90550.1"/>
    <property type="molecule type" value="Genomic_DNA"/>
</dbReference>
<dbReference type="AlphaFoldDB" id="A0A0F9NP01"/>